<dbReference type="InterPro" id="IPR029058">
    <property type="entry name" value="AB_hydrolase_fold"/>
</dbReference>
<dbReference type="Pfam" id="PF00326">
    <property type="entry name" value="Peptidase_S9"/>
    <property type="match status" value="1"/>
</dbReference>
<dbReference type="SUPFAM" id="SSF53474">
    <property type="entry name" value="alpha/beta-Hydrolases"/>
    <property type="match status" value="1"/>
</dbReference>
<feature type="transmembrane region" description="Helical" evidence="1">
    <location>
        <begin position="12"/>
        <end position="32"/>
    </location>
</feature>
<feature type="domain" description="Peptidase S9 prolyl oligopeptidase catalytic" evidence="2">
    <location>
        <begin position="148"/>
        <end position="306"/>
    </location>
</feature>
<gene>
    <name evidence="3" type="ORF">DUNSADRAFT_7452</name>
</gene>
<dbReference type="EMBL" id="MU069706">
    <property type="protein sequence ID" value="KAF5835417.1"/>
    <property type="molecule type" value="Genomic_DNA"/>
</dbReference>
<accession>A0ABQ7GLC8</accession>
<sequence>MGLIDFGVKWLMRLCYGAGGVAGVAVALLYFFQEKILYVPTIPGMPDFSNITPERYGMASQDVDIVTKDGIKIHAWLLRLKQWTAEELKSRPVILFFQENAGPMAFRLPFLKLMIRHLGCPVFAVSYRGYRLSEGQLSEGKPTEKGLKEDARAALAHLAQNPAVDGSRVVVFGRSLGGAVALHLAAEKPRQVIGVMVENTFTSVEDMVSRVVPPLGLIIGTGKPGNFLVTNKWRNNEAIGQLDNVPLLMLVSGQDEMVPSEQMYSLHKLQRSKQCKLVEFPLSSHMDAYDKEPVQYWNALTEFMDQFK</sequence>
<evidence type="ECO:0000313" key="3">
    <source>
        <dbReference type="EMBL" id="KAF5835417.1"/>
    </source>
</evidence>
<dbReference type="Proteomes" id="UP000815325">
    <property type="component" value="Unassembled WGS sequence"/>
</dbReference>
<keyword evidence="4" id="KW-1185">Reference proteome</keyword>
<keyword evidence="1" id="KW-0812">Transmembrane</keyword>
<evidence type="ECO:0000256" key="1">
    <source>
        <dbReference type="SAM" id="Phobius"/>
    </source>
</evidence>
<keyword evidence="1" id="KW-1133">Transmembrane helix</keyword>
<organism evidence="3 4">
    <name type="scientific">Dunaliella salina</name>
    <name type="common">Green alga</name>
    <name type="synonym">Protococcus salinus</name>
    <dbReference type="NCBI Taxonomy" id="3046"/>
    <lineage>
        <taxon>Eukaryota</taxon>
        <taxon>Viridiplantae</taxon>
        <taxon>Chlorophyta</taxon>
        <taxon>core chlorophytes</taxon>
        <taxon>Chlorophyceae</taxon>
        <taxon>CS clade</taxon>
        <taxon>Chlamydomonadales</taxon>
        <taxon>Dunaliellaceae</taxon>
        <taxon>Dunaliella</taxon>
    </lineage>
</organism>
<dbReference type="PANTHER" id="PTHR12277">
    <property type="entry name" value="ALPHA/BETA HYDROLASE DOMAIN-CONTAINING PROTEIN"/>
    <property type="match status" value="1"/>
</dbReference>
<comment type="caution">
    <text evidence="3">The sequence shown here is derived from an EMBL/GenBank/DDBJ whole genome shotgun (WGS) entry which is preliminary data.</text>
</comment>
<keyword evidence="1" id="KW-0472">Membrane</keyword>
<dbReference type="GO" id="GO:0016787">
    <property type="term" value="F:hydrolase activity"/>
    <property type="evidence" value="ECO:0007669"/>
    <property type="project" value="UniProtKB-KW"/>
</dbReference>
<dbReference type="Gene3D" id="3.40.50.1820">
    <property type="entry name" value="alpha/beta hydrolase"/>
    <property type="match status" value="1"/>
</dbReference>
<evidence type="ECO:0000313" key="4">
    <source>
        <dbReference type="Proteomes" id="UP000815325"/>
    </source>
</evidence>
<name>A0ABQ7GLC8_DUNSA</name>
<proteinExistence type="predicted"/>
<reference evidence="3" key="1">
    <citation type="submission" date="2017-08" db="EMBL/GenBank/DDBJ databases">
        <authorList>
            <person name="Polle J.E."/>
            <person name="Barry K."/>
            <person name="Cushman J."/>
            <person name="Schmutz J."/>
            <person name="Tran D."/>
            <person name="Hathwaick L.T."/>
            <person name="Yim W.C."/>
            <person name="Jenkins J."/>
            <person name="Mckie-Krisberg Z.M."/>
            <person name="Prochnik S."/>
            <person name="Lindquist E."/>
            <person name="Dockter R.B."/>
            <person name="Adam C."/>
            <person name="Molina H."/>
            <person name="Bunkerborg J."/>
            <person name="Jin E."/>
            <person name="Buchheim M."/>
            <person name="Magnuson J."/>
        </authorList>
    </citation>
    <scope>NUCLEOTIDE SEQUENCE</scope>
    <source>
        <strain evidence="3">CCAP 19/18</strain>
    </source>
</reference>
<evidence type="ECO:0000259" key="2">
    <source>
        <dbReference type="Pfam" id="PF00326"/>
    </source>
</evidence>
<protein>
    <submittedName>
        <fullName evidence="3">Alpha/Beta hydrolase protein</fullName>
    </submittedName>
</protein>
<dbReference type="PANTHER" id="PTHR12277:SF81">
    <property type="entry name" value="PROTEIN ABHD13"/>
    <property type="match status" value="1"/>
</dbReference>
<dbReference type="InterPro" id="IPR001375">
    <property type="entry name" value="Peptidase_S9_cat"/>
</dbReference>
<keyword evidence="3" id="KW-0378">Hydrolase</keyword>